<gene>
    <name evidence="1" type="ORF">KJK29_29635</name>
</gene>
<dbReference type="Proteomes" id="UP000679629">
    <property type="component" value="Chromosome"/>
</dbReference>
<sequence>MRDGLAWLAREDLTWLGYCVTLARGVEPGELVRRLSGDEPPEELGDRGAEELVDFLDRRDRDRGRDDGVAVRYGTSADLSFAVAYGEWPGRLGPGYTDGLSGQDDHVFQLYYETQNPKRPPPEFSYFRDGGYVCGFQMYMHTWSHEITGPHPELLSDAVRAAGVPDEEDRGSAHARSLAVVEQVFGLTLPRDQVLHRAVPAALIRGQTPA</sequence>
<evidence type="ECO:0000313" key="1">
    <source>
        <dbReference type="EMBL" id="QWB26403.1"/>
    </source>
</evidence>
<organism evidence="1 2">
    <name type="scientific">Streptomyces koelreuteriae</name>
    <dbReference type="NCBI Taxonomy" id="2838015"/>
    <lineage>
        <taxon>Bacteria</taxon>
        <taxon>Bacillati</taxon>
        <taxon>Actinomycetota</taxon>
        <taxon>Actinomycetes</taxon>
        <taxon>Kitasatosporales</taxon>
        <taxon>Streptomycetaceae</taxon>
        <taxon>Streptomyces</taxon>
    </lineage>
</organism>
<dbReference type="Pfam" id="PF20062">
    <property type="entry name" value="DUF6461"/>
    <property type="match status" value="1"/>
</dbReference>
<protein>
    <submittedName>
        <fullName evidence="1">Uncharacterized protein</fullName>
    </submittedName>
</protein>
<reference evidence="2" key="1">
    <citation type="submission" date="2021-05" db="EMBL/GenBank/DDBJ databases">
        <title>Direct Submission.</title>
        <authorList>
            <person name="Li K."/>
            <person name="Gao J."/>
        </authorList>
    </citation>
    <scope>NUCLEOTIDE SEQUENCE [LARGE SCALE GENOMIC DNA]</scope>
    <source>
        <strain evidence="2">MG62</strain>
    </source>
</reference>
<dbReference type="RefSeq" id="WP_215122239.1">
    <property type="nucleotide sequence ID" value="NZ_CP075896.1"/>
</dbReference>
<keyword evidence="2" id="KW-1185">Reference proteome</keyword>
<accession>A0ABX8FZC6</accession>
<dbReference type="InterPro" id="IPR045592">
    <property type="entry name" value="DUF6461"/>
</dbReference>
<evidence type="ECO:0000313" key="2">
    <source>
        <dbReference type="Proteomes" id="UP000679629"/>
    </source>
</evidence>
<proteinExistence type="predicted"/>
<name>A0ABX8FZC6_9ACTN</name>
<dbReference type="EMBL" id="CP075896">
    <property type="protein sequence ID" value="QWB26403.1"/>
    <property type="molecule type" value="Genomic_DNA"/>
</dbReference>